<feature type="region of interest" description="Disordered" evidence="1">
    <location>
        <begin position="1"/>
        <end position="24"/>
    </location>
</feature>
<gene>
    <name evidence="2" type="ORF">S01H4_62243</name>
</gene>
<accession>X1CBN6</accession>
<proteinExistence type="predicted"/>
<protein>
    <submittedName>
        <fullName evidence="2">Uncharacterized protein</fullName>
    </submittedName>
</protein>
<evidence type="ECO:0000313" key="2">
    <source>
        <dbReference type="EMBL" id="GAH05606.1"/>
    </source>
</evidence>
<organism evidence="2">
    <name type="scientific">marine sediment metagenome</name>
    <dbReference type="NCBI Taxonomy" id="412755"/>
    <lineage>
        <taxon>unclassified sequences</taxon>
        <taxon>metagenomes</taxon>
        <taxon>ecological metagenomes</taxon>
    </lineage>
</organism>
<comment type="caution">
    <text evidence="2">The sequence shown here is derived from an EMBL/GenBank/DDBJ whole genome shotgun (WGS) entry which is preliminary data.</text>
</comment>
<dbReference type="EMBL" id="BART01037100">
    <property type="protein sequence ID" value="GAH05606.1"/>
    <property type="molecule type" value="Genomic_DNA"/>
</dbReference>
<feature type="non-terminal residue" evidence="2">
    <location>
        <position position="77"/>
    </location>
</feature>
<sequence length="77" mass="8724">MARPDKPKDQKMLEGTYRKDRDKGGLVLPKLSEIPEPPKYLSTLAKEYFKNICLTLKEFNILTGADIYLVVLLAGNL</sequence>
<evidence type="ECO:0000256" key="1">
    <source>
        <dbReference type="SAM" id="MobiDB-lite"/>
    </source>
</evidence>
<dbReference type="AlphaFoldDB" id="X1CBN6"/>
<reference evidence="2" key="1">
    <citation type="journal article" date="2014" name="Front. Microbiol.">
        <title>High frequency of phylogenetically diverse reductive dehalogenase-homologous genes in deep subseafloor sedimentary metagenomes.</title>
        <authorList>
            <person name="Kawai M."/>
            <person name="Futagami T."/>
            <person name="Toyoda A."/>
            <person name="Takaki Y."/>
            <person name="Nishi S."/>
            <person name="Hori S."/>
            <person name="Arai W."/>
            <person name="Tsubouchi T."/>
            <person name="Morono Y."/>
            <person name="Uchiyama I."/>
            <person name="Ito T."/>
            <person name="Fujiyama A."/>
            <person name="Inagaki F."/>
            <person name="Takami H."/>
        </authorList>
    </citation>
    <scope>NUCLEOTIDE SEQUENCE</scope>
    <source>
        <strain evidence="2">Expedition CK06-06</strain>
    </source>
</reference>
<name>X1CBN6_9ZZZZ</name>